<accession>A0A819T8D1</accession>
<name>A0A819T8D1_9BILA</name>
<reference evidence="1" key="1">
    <citation type="submission" date="2021-02" db="EMBL/GenBank/DDBJ databases">
        <authorList>
            <person name="Nowell W R."/>
        </authorList>
    </citation>
    <scope>NUCLEOTIDE SEQUENCE</scope>
</reference>
<dbReference type="AlphaFoldDB" id="A0A819T8D1"/>
<comment type="caution">
    <text evidence="1">The sequence shown here is derived from an EMBL/GenBank/DDBJ whole genome shotgun (WGS) entry which is preliminary data.</text>
</comment>
<dbReference type="EMBL" id="CAJOBB010004105">
    <property type="protein sequence ID" value="CAF4074249.1"/>
    <property type="molecule type" value="Genomic_DNA"/>
</dbReference>
<sequence>MTRRSSDQIVADATITTTVKEQPTTTISDLKELSYDEAKRIILKTSDLYLKEAVEQADDLSYDEERDSQLKSVIDDHFTLRKLLAKLNILNNVYDIRSNEQTSLNNQLERFVHSIRTRPMSLKSNIFCYETSIKELALPAVQELESQVFLWLLLCMLYLVFASTWVKSQVFEQYSNNDIVLVKRLLGFTNEHPSLGSFRGAVFEAMAHSVLSAGGEFDIRQLDHFDLICKRIRCLQVISLVLSDENDTPAQSELFFSRLPIEQFSQLQTLTLINIEGESLKWIFPNLYKLNLLRSLTFLDFLITEHPYQHQTTEMQSLIYESFAQIVPRLNRIHLTNGTFLSSIPCPYLRHLNLEKCSINDLKTVFQHSNQLRSFFLCLDMHNSSTFDQISFLIQLIRLHLKIEKLLGLQDLFDGDRW</sequence>
<dbReference type="Proteomes" id="UP000663868">
    <property type="component" value="Unassembled WGS sequence"/>
</dbReference>
<evidence type="ECO:0000313" key="2">
    <source>
        <dbReference type="Proteomes" id="UP000663868"/>
    </source>
</evidence>
<proteinExistence type="predicted"/>
<dbReference type="SUPFAM" id="SSF52047">
    <property type="entry name" value="RNI-like"/>
    <property type="match status" value="1"/>
</dbReference>
<evidence type="ECO:0000313" key="1">
    <source>
        <dbReference type="EMBL" id="CAF4074249.1"/>
    </source>
</evidence>
<protein>
    <submittedName>
        <fullName evidence="1">Uncharacterized protein</fullName>
    </submittedName>
</protein>
<gene>
    <name evidence="1" type="ORF">KXQ929_LOCUS32940</name>
</gene>
<organism evidence="1 2">
    <name type="scientific">Adineta steineri</name>
    <dbReference type="NCBI Taxonomy" id="433720"/>
    <lineage>
        <taxon>Eukaryota</taxon>
        <taxon>Metazoa</taxon>
        <taxon>Spiralia</taxon>
        <taxon>Gnathifera</taxon>
        <taxon>Rotifera</taxon>
        <taxon>Eurotatoria</taxon>
        <taxon>Bdelloidea</taxon>
        <taxon>Adinetida</taxon>
        <taxon>Adinetidae</taxon>
        <taxon>Adineta</taxon>
    </lineage>
</organism>